<evidence type="ECO:0000313" key="6">
    <source>
        <dbReference type="EMBL" id="OAY59661.1"/>
    </source>
</evidence>
<feature type="zinc finger region" description="UBR-type" evidence="4">
    <location>
        <begin position="39"/>
        <end position="109"/>
    </location>
</feature>
<dbReference type="AlphaFoldDB" id="A0A2C9WHS0"/>
<dbReference type="Gramene" id="Manes.01G049100.1.v8.1">
    <property type="protein sequence ID" value="Manes.01G049100.1.v8.1.CDS"/>
    <property type="gene ID" value="Manes.01G049100.v8.1"/>
</dbReference>
<dbReference type="InterPro" id="IPR047506">
    <property type="entry name" value="UBR7-like_UBR-box"/>
</dbReference>
<keyword evidence="3" id="KW-0862">Zinc</keyword>
<organism evidence="6 7">
    <name type="scientific">Manihot esculenta</name>
    <name type="common">Cassava</name>
    <name type="synonym">Jatropha manihot</name>
    <dbReference type="NCBI Taxonomy" id="3983"/>
    <lineage>
        <taxon>Eukaryota</taxon>
        <taxon>Viridiplantae</taxon>
        <taxon>Streptophyta</taxon>
        <taxon>Embryophyta</taxon>
        <taxon>Tracheophyta</taxon>
        <taxon>Spermatophyta</taxon>
        <taxon>Magnoliopsida</taxon>
        <taxon>eudicotyledons</taxon>
        <taxon>Gunneridae</taxon>
        <taxon>Pentapetalae</taxon>
        <taxon>rosids</taxon>
        <taxon>fabids</taxon>
        <taxon>Malpighiales</taxon>
        <taxon>Euphorbiaceae</taxon>
        <taxon>Crotonoideae</taxon>
        <taxon>Manihoteae</taxon>
        <taxon>Manihot</taxon>
    </lineage>
</organism>
<evidence type="ECO:0000256" key="1">
    <source>
        <dbReference type="ARBA" id="ARBA00022723"/>
    </source>
</evidence>
<evidence type="ECO:0000313" key="7">
    <source>
        <dbReference type="Proteomes" id="UP000091857"/>
    </source>
</evidence>
<sequence length="421" mass="47389">MDGAFEDENEQTITINEYLNKVEAEELEADLVLGGDEGKECTYAVGYMKRQAIFSCLTCTPDGTAGVCTACSLSCHDGHEIVELWTKRNFRCDCGNSKFGEFFCKLFPKKDVENAENSYNHNFKGLYCTCGRPYPDPDVEEQEEMIQCIMCEDWFHEEHLDLESANEIPRDEEGEPLYEDFICKTCSAICSFLTPYPRTIWAAGGKRDDATASNRKDKNVLEDVSSACGSGKLENDACSHGSSGDDNAMANLNGDSVPVAEASVIGENSEKNIGSDQSTKKADLQSTCVLGVNPATLLVSESKPLFLSKNWRDILCKCEKCLEMYNHKHIIYLLDKEDSIAEYEKMAKEKREEKLQKQEGAELSFFNKLGHVEKMEILNGIADFKEEFRTFLESFDTSKTITSSDVHQIFENLAKKRRRVE</sequence>
<dbReference type="OrthoDB" id="10262564at2759"/>
<dbReference type="SMART" id="SM00396">
    <property type="entry name" value="ZnF_UBR1"/>
    <property type="match status" value="1"/>
</dbReference>
<keyword evidence="1" id="KW-0479">Metal-binding</keyword>
<dbReference type="Proteomes" id="UP000091857">
    <property type="component" value="Chromosome 1"/>
</dbReference>
<evidence type="ECO:0000259" key="5">
    <source>
        <dbReference type="PROSITE" id="PS51157"/>
    </source>
</evidence>
<dbReference type="CDD" id="cd19677">
    <property type="entry name" value="UBR-box_UBR7"/>
    <property type="match status" value="1"/>
</dbReference>
<dbReference type="PANTHER" id="PTHR13513">
    <property type="entry name" value="E3 UBIQUITIN-PROTEIN LIGASE UBR7"/>
    <property type="match status" value="1"/>
</dbReference>
<evidence type="ECO:0000256" key="2">
    <source>
        <dbReference type="ARBA" id="ARBA00022771"/>
    </source>
</evidence>
<dbReference type="PANTHER" id="PTHR13513:SF9">
    <property type="entry name" value="E3 UBIQUITIN-PROTEIN LIGASE UBR7-RELATED"/>
    <property type="match status" value="1"/>
</dbReference>
<dbReference type="InterPro" id="IPR001965">
    <property type="entry name" value="Znf_PHD"/>
</dbReference>
<keyword evidence="2" id="KW-0863">Zinc-finger</keyword>
<name>A0A2C9WHS0_MANES</name>
<dbReference type="InterPro" id="IPR040204">
    <property type="entry name" value="UBR7"/>
</dbReference>
<gene>
    <name evidence="6" type="ORF">MANES_01G049100v8</name>
</gene>
<proteinExistence type="predicted"/>
<evidence type="ECO:0000256" key="3">
    <source>
        <dbReference type="ARBA" id="ARBA00022833"/>
    </source>
</evidence>
<dbReference type="SUPFAM" id="SSF57903">
    <property type="entry name" value="FYVE/PHD zinc finger"/>
    <property type="match status" value="1"/>
</dbReference>
<reference evidence="7" key="1">
    <citation type="journal article" date="2016" name="Nat. Biotechnol.">
        <title>Sequencing wild and cultivated cassava and related species reveals extensive interspecific hybridization and genetic diversity.</title>
        <authorList>
            <person name="Bredeson J.V."/>
            <person name="Lyons J.B."/>
            <person name="Prochnik S.E."/>
            <person name="Wu G.A."/>
            <person name="Ha C.M."/>
            <person name="Edsinger-Gonzales E."/>
            <person name="Grimwood J."/>
            <person name="Schmutz J."/>
            <person name="Rabbi I.Y."/>
            <person name="Egesi C."/>
            <person name="Nauluvula P."/>
            <person name="Lebot V."/>
            <person name="Ndunguru J."/>
            <person name="Mkamilo G."/>
            <person name="Bart R.S."/>
            <person name="Setter T.L."/>
            <person name="Gleadow R.M."/>
            <person name="Kulakow P."/>
            <person name="Ferguson M.E."/>
            <person name="Rounsley S."/>
            <person name="Rokhsar D.S."/>
        </authorList>
    </citation>
    <scope>NUCLEOTIDE SEQUENCE [LARGE SCALE GENOMIC DNA]</scope>
    <source>
        <strain evidence="7">cv. AM560-2</strain>
    </source>
</reference>
<dbReference type="SMART" id="SM00249">
    <property type="entry name" value="PHD"/>
    <property type="match status" value="1"/>
</dbReference>
<protein>
    <recommendedName>
        <fullName evidence="5">UBR-type domain-containing protein</fullName>
    </recommendedName>
</protein>
<dbReference type="GO" id="GO:0061630">
    <property type="term" value="F:ubiquitin protein ligase activity"/>
    <property type="evidence" value="ECO:0007669"/>
    <property type="project" value="InterPro"/>
</dbReference>
<dbReference type="Pfam" id="PF02207">
    <property type="entry name" value="zf-UBR"/>
    <property type="match status" value="1"/>
</dbReference>
<dbReference type="Gene3D" id="3.30.40.10">
    <property type="entry name" value="Zinc/RING finger domain, C3HC4 (zinc finger)"/>
    <property type="match status" value="1"/>
</dbReference>
<accession>A0A2C9WHS0</accession>
<dbReference type="PROSITE" id="PS51157">
    <property type="entry name" value="ZF_UBR"/>
    <property type="match status" value="1"/>
</dbReference>
<dbReference type="OMA" id="GAMVYNH"/>
<comment type="caution">
    <text evidence="6">The sequence shown here is derived from an EMBL/GenBank/DDBJ whole genome shotgun (WGS) entry which is preliminary data.</text>
</comment>
<dbReference type="STRING" id="3983.A0A2C9WHS0"/>
<dbReference type="InterPro" id="IPR011011">
    <property type="entry name" value="Znf_FYVE_PHD"/>
</dbReference>
<dbReference type="GO" id="GO:0008270">
    <property type="term" value="F:zinc ion binding"/>
    <property type="evidence" value="ECO:0007669"/>
    <property type="project" value="UniProtKB-KW"/>
</dbReference>
<dbReference type="EMBL" id="CM004387">
    <property type="protein sequence ID" value="OAY59661.1"/>
    <property type="molecule type" value="Genomic_DNA"/>
</dbReference>
<dbReference type="InterPro" id="IPR013083">
    <property type="entry name" value="Znf_RING/FYVE/PHD"/>
</dbReference>
<feature type="domain" description="UBR-type" evidence="5">
    <location>
        <begin position="39"/>
        <end position="109"/>
    </location>
</feature>
<keyword evidence="7" id="KW-1185">Reference proteome</keyword>
<dbReference type="InterPro" id="IPR003126">
    <property type="entry name" value="Znf_UBR"/>
</dbReference>
<evidence type="ECO:0000256" key="4">
    <source>
        <dbReference type="PROSITE-ProRule" id="PRU00508"/>
    </source>
</evidence>
<dbReference type="CDD" id="cd15542">
    <property type="entry name" value="PHD_UBR7"/>
    <property type="match status" value="1"/>
</dbReference>